<feature type="domain" description="NAD(P)-binding" evidence="1">
    <location>
        <begin position="7"/>
        <end position="184"/>
    </location>
</feature>
<sequence>MTIAITGASGPLGRTTAELVLQALDPREVVLTTRDPRALAELAARGAEVRRVDFTDPDTLLGAFVGVDRLLVVSTDAVGARLDPQRAAVAAAAAAGVGHVVYTSVPEPVPANPALVVADHAGTEQALRESGVAWTVLRNSLYAHQQVPGLQHAAATGRLVTNTGTGATAYVTREDCAAAAAAVLVGGGHEGRALDVTGPLALSAADLAALAGEIGGREVEVVHVGDADLAAGLRSAGLPGHVADLVASFGAAAREGFLGRATSVVADLTGRPPTALADVVREVTAQVTAQGAASGAAPDGSGR</sequence>
<organism evidence="2">
    <name type="scientific">uncultured Quadrisphaera sp</name>
    <dbReference type="NCBI Taxonomy" id="904978"/>
    <lineage>
        <taxon>Bacteria</taxon>
        <taxon>Bacillati</taxon>
        <taxon>Actinomycetota</taxon>
        <taxon>Actinomycetes</taxon>
        <taxon>Kineosporiales</taxon>
        <taxon>Kineosporiaceae</taxon>
        <taxon>Quadrisphaera</taxon>
        <taxon>environmental samples</taxon>
    </lineage>
</organism>
<dbReference type="Pfam" id="PF13460">
    <property type="entry name" value="NAD_binding_10"/>
    <property type="match status" value="1"/>
</dbReference>
<dbReference type="SUPFAM" id="SSF51735">
    <property type="entry name" value="NAD(P)-binding Rossmann-fold domains"/>
    <property type="match status" value="1"/>
</dbReference>
<dbReference type="Gene3D" id="3.40.50.720">
    <property type="entry name" value="NAD(P)-binding Rossmann-like Domain"/>
    <property type="match status" value="1"/>
</dbReference>
<gene>
    <name evidence="2" type="ORF">AVDCRST_MAG35-942</name>
</gene>
<accession>A0A6J4P2G2</accession>
<evidence type="ECO:0000259" key="1">
    <source>
        <dbReference type="Pfam" id="PF13460"/>
    </source>
</evidence>
<reference evidence="2" key="1">
    <citation type="submission" date="2020-02" db="EMBL/GenBank/DDBJ databases">
        <authorList>
            <person name="Meier V. D."/>
        </authorList>
    </citation>
    <scope>NUCLEOTIDE SEQUENCE</scope>
    <source>
        <strain evidence="2">AVDCRST_MAG35</strain>
    </source>
</reference>
<dbReference type="InterPro" id="IPR016040">
    <property type="entry name" value="NAD(P)-bd_dom"/>
</dbReference>
<protein>
    <submittedName>
        <fullName evidence="2">NADPH:quinone oxidoreductase 2</fullName>
    </submittedName>
</protein>
<dbReference type="Gene3D" id="3.90.25.10">
    <property type="entry name" value="UDP-galactose 4-epimerase, domain 1"/>
    <property type="match status" value="1"/>
</dbReference>
<dbReference type="PANTHER" id="PTHR47129">
    <property type="entry name" value="QUINONE OXIDOREDUCTASE 2"/>
    <property type="match status" value="1"/>
</dbReference>
<dbReference type="InterPro" id="IPR052718">
    <property type="entry name" value="NmrA-type_oxidoreductase"/>
</dbReference>
<name>A0A6J4P2G2_9ACTN</name>
<dbReference type="AlphaFoldDB" id="A0A6J4P2G2"/>
<evidence type="ECO:0000313" key="2">
    <source>
        <dbReference type="EMBL" id="CAA9401829.1"/>
    </source>
</evidence>
<dbReference type="PANTHER" id="PTHR47129:SF1">
    <property type="entry name" value="NMRA-LIKE DOMAIN-CONTAINING PROTEIN"/>
    <property type="match status" value="1"/>
</dbReference>
<dbReference type="InterPro" id="IPR036291">
    <property type="entry name" value="NAD(P)-bd_dom_sf"/>
</dbReference>
<proteinExistence type="predicted"/>
<dbReference type="EMBL" id="CADCUY010000194">
    <property type="protein sequence ID" value="CAA9401829.1"/>
    <property type="molecule type" value="Genomic_DNA"/>
</dbReference>